<reference evidence="1" key="1">
    <citation type="submission" date="2021-05" db="EMBL/GenBank/DDBJ databases">
        <authorList>
            <person name="Arsene-Ploetze F."/>
        </authorList>
    </citation>
    <scope>NUCLEOTIDE SEQUENCE</scope>
    <source>
        <strain evidence="1">DSM 42138</strain>
    </source>
</reference>
<comment type="caution">
    <text evidence="1">The sequence shown here is derived from an EMBL/GenBank/DDBJ whole genome shotgun (WGS) entry which is preliminary data.</text>
</comment>
<name>A0A9W4DI44_9ACTN</name>
<accession>A0A9W4DI44</accession>
<dbReference type="GO" id="GO:0043531">
    <property type="term" value="F:ADP binding"/>
    <property type="evidence" value="ECO:0007669"/>
    <property type="project" value="InterPro"/>
</dbReference>
<dbReference type="PANTHER" id="PTHR47691">
    <property type="entry name" value="REGULATOR-RELATED"/>
    <property type="match status" value="1"/>
</dbReference>
<keyword evidence="2" id="KW-1185">Reference proteome</keyword>
<dbReference type="Gene3D" id="3.40.50.300">
    <property type="entry name" value="P-loop containing nucleotide triphosphate hydrolases"/>
    <property type="match status" value="1"/>
</dbReference>
<dbReference type="PANTHER" id="PTHR47691:SF3">
    <property type="entry name" value="HTH-TYPE TRANSCRIPTIONAL REGULATOR RV0890C-RELATED"/>
    <property type="match status" value="1"/>
</dbReference>
<gene>
    <name evidence="1" type="ORF">SCOCK_10118</name>
</gene>
<dbReference type="SUPFAM" id="SSF52540">
    <property type="entry name" value="P-loop containing nucleoside triphosphate hydrolases"/>
    <property type="match status" value="1"/>
</dbReference>
<evidence type="ECO:0000313" key="2">
    <source>
        <dbReference type="Proteomes" id="UP001152519"/>
    </source>
</evidence>
<organism evidence="1 2">
    <name type="scientific">Actinacidiphila cocklensis</name>
    <dbReference type="NCBI Taxonomy" id="887465"/>
    <lineage>
        <taxon>Bacteria</taxon>
        <taxon>Bacillati</taxon>
        <taxon>Actinomycetota</taxon>
        <taxon>Actinomycetes</taxon>
        <taxon>Kitasatosporales</taxon>
        <taxon>Streptomycetaceae</taxon>
        <taxon>Actinacidiphila</taxon>
    </lineage>
</organism>
<dbReference type="EMBL" id="CAJSLV010000001">
    <property type="protein sequence ID" value="CAG6390650.1"/>
    <property type="molecule type" value="Genomic_DNA"/>
</dbReference>
<protein>
    <submittedName>
        <fullName evidence="1">ATPase</fullName>
    </submittedName>
</protein>
<dbReference type="PRINTS" id="PR00364">
    <property type="entry name" value="DISEASERSIST"/>
</dbReference>
<evidence type="ECO:0000313" key="1">
    <source>
        <dbReference type="EMBL" id="CAG6390650.1"/>
    </source>
</evidence>
<proteinExistence type="predicted"/>
<dbReference type="Proteomes" id="UP001152519">
    <property type="component" value="Unassembled WGS sequence"/>
</dbReference>
<sequence>MSGSEGSCPDPGRAADLAEFITALNEYRLWAGGPSYRALARRVGPLLRSTQGVSQSTIGDVFQARRKRLDLDLVVAIVRALGAGEPTVARWRAACVAVQARAKNGGPAGVFRQLPRAPATFTGRERELAGILRAALSPAGRQTAAVCVIEGMGGVGKTQLALQAAHTLVRSGKFADVQLYVDLHGVDANRPPAAPAEVLGGFLRALGVPVQHIPDGVVQRAAMFRDRLRGRAALILLDNAADEAQVRDVIGCDPSCLVLITSRRSLAGLDGTSVHVLDALTVRDSVELLAATAGRERIAAEIDDAVRVAELCGGLPLAVALAGARLRARTGWRVADAAEYLAEGGLDAIRAGGRALRPVLDLSYARLPEPARGMFRLLGLHPGGDFTPRTAAALAGVDPAVARDLLECLQDEHLVRQGHFGRFGLPDLLRVYAAGLARERPEEADAAVARLLAFCLHSARAAGRFLAPPARPLDVALPAGCTPMAFADRAQALQWCEEELPGLLAAVRLAAQRGHHAVAWQLPVVLSDYLLLHGRAHDWVGAMTIAVESARASNDVRGEAAALDRLGIAQAVTKDYPASLETLRQAFALHTARGTAHGDVRGRALTTDLAVVRDRA</sequence>
<dbReference type="InterPro" id="IPR027417">
    <property type="entry name" value="P-loop_NTPase"/>
</dbReference>
<dbReference type="AlphaFoldDB" id="A0A9W4DI44"/>